<accession>A0A3P7ZIP3</accession>
<organism evidence="3 4">
    <name type="scientific">Heligmosomoides polygyrus</name>
    <name type="common">Parasitic roundworm</name>
    <dbReference type="NCBI Taxonomy" id="6339"/>
    <lineage>
        <taxon>Eukaryota</taxon>
        <taxon>Metazoa</taxon>
        <taxon>Ecdysozoa</taxon>
        <taxon>Nematoda</taxon>
        <taxon>Chromadorea</taxon>
        <taxon>Rhabditida</taxon>
        <taxon>Rhabditina</taxon>
        <taxon>Rhabditomorpha</taxon>
        <taxon>Strongyloidea</taxon>
        <taxon>Heligmosomidae</taxon>
        <taxon>Heligmosomoides</taxon>
    </lineage>
</organism>
<protein>
    <submittedName>
        <fullName evidence="4">DUF1713 domain-containing protein</fullName>
    </submittedName>
</protein>
<evidence type="ECO:0000256" key="1">
    <source>
        <dbReference type="SAM" id="MobiDB-lite"/>
    </source>
</evidence>
<dbReference type="WBParaSite" id="HPBE_0001441801-mRNA-1">
    <property type="protein sequence ID" value="HPBE_0001441801-mRNA-1"/>
    <property type="gene ID" value="HPBE_0001441801"/>
</dbReference>
<feature type="compositionally biased region" description="Polar residues" evidence="1">
    <location>
        <begin position="58"/>
        <end position="68"/>
    </location>
</feature>
<evidence type="ECO:0000313" key="2">
    <source>
        <dbReference type="EMBL" id="VDO99580.1"/>
    </source>
</evidence>
<proteinExistence type="predicted"/>
<keyword evidence="3" id="KW-1185">Reference proteome</keyword>
<dbReference type="EMBL" id="UZAH01028354">
    <property type="protein sequence ID" value="VDO99580.1"/>
    <property type="molecule type" value="Genomic_DNA"/>
</dbReference>
<feature type="region of interest" description="Disordered" evidence="1">
    <location>
        <begin position="46"/>
        <end position="68"/>
    </location>
</feature>
<reference evidence="4" key="2">
    <citation type="submission" date="2019-09" db="UniProtKB">
        <authorList>
            <consortium name="WormBaseParasite"/>
        </authorList>
    </citation>
    <scope>IDENTIFICATION</scope>
</reference>
<dbReference type="Proteomes" id="UP000050761">
    <property type="component" value="Unassembled WGS sequence"/>
</dbReference>
<accession>A0A183G033</accession>
<dbReference type="AlphaFoldDB" id="A0A183G033"/>
<reference evidence="2 3" key="1">
    <citation type="submission" date="2018-11" db="EMBL/GenBank/DDBJ databases">
        <authorList>
            <consortium name="Pathogen Informatics"/>
        </authorList>
    </citation>
    <scope>NUCLEOTIDE SEQUENCE [LARGE SCALE GENOMIC DNA]</scope>
</reference>
<evidence type="ECO:0000313" key="3">
    <source>
        <dbReference type="Proteomes" id="UP000050761"/>
    </source>
</evidence>
<gene>
    <name evidence="2" type="ORF">HPBE_LOCUS14419</name>
</gene>
<feature type="region of interest" description="Disordered" evidence="1">
    <location>
        <begin position="1"/>
        <end position="20"/>
    </location>
</feature>
<feature type="compositionally biased region" description="Basic residues" evidence="1">
    <location>
        <begin position="46"/>
        <end position="55"/>
    </location>
</feature>
<evidence type="ECO:0000313" key="4">
    <source>
        <dbReference type="WBParaSite" id="HPBE_0001441801-mRNA-1"/>
    </source>
</evidence>
<name>A0A183G033_HELPZ</name>
<sequence length="68" mass="8132">MQHPRLVDAGHRHSPEYRDEPAADINMESEQKMKKKMVEKRMMTKKKIIKKKRRKEQSLQAIQNEKAS</sequence>